<keyword evidence="4 7" id="KW-1133">Transmembrane helix</keyword>
<evidence type="ECO:0000256" key="4">
    <source>
        <dbReference type="ARBA" id="ARBA00022989"/>
    </source>
</evidence>
<evidence type="ECO:0000256" key="2">
    <source>
        <dbReference type="ARBA" id="ARBA00022475"/>
    </source>
</evidence>
<dbReference type="GO" id="GO:0003677">
    <property type="term" value="F:DNA binding"/>
    <property type="evidence" value="ECO:0007669"/>
    <property type="project" value="UniProtKB-KW"/>
</dbReference>
<comment type="subcellular location">
    <subcellularLocation>
        <location evidence="1">Cell membrane</location>
        <topology evidence="1">Multi-pass membrane protein</topology>
    </subcellularLocation>
</comment>
<evidence type="ECO:0000313" key="10">
    <source>
        <dbReference type="Proteomes" id="UP000191686"/>
    </source>
</evidence>
<dbReference type="InterPro" id="IPR019476">
    <property type="entry name" value="T4SS_TraD_DNA-bd"/>
</dbReference>
<dbReference type="Proteomes" id="UP000191686">
    <property type="component" value="Unassembled WGS sequence"/>
</dbReference>
<gene>
    <name evidence="9" type="ORF">UE95_012660</name>
</gene>
<dbReference type="AlphaFoldDB" id="A0ABD4UCE8"/>
<dbReference type="Gene3D" id="3.40.50.300">
    <property type="entry name" value="P-loop containing nucleotide triphosphate hydrolases"/>
    <property type="match status" value="2"/>
</dbReference>
<feature type="transmembrane region" description="Helical" evidence="7">
    <location>
        <begin position="113"/>
        <end position="135"/>
    </location>
</feature>
<evidence type="ECO:0000256" key="3">
    <source>
        <dbReference type="ARBA" id="ARBA00022692"/>
    </source>
</evidence>
<name>A0ABD4UCE8_9BURK</name>
<accession>A0ABD4UCE8</accession>
<dbReference type="RefSeq" id="WP_080323391.1">
    <property type="nucleotide sequence ID" value="NZ_JYMX02000008.1"/>
</dbReference>
<proteinExistence type="predicted"/>
<dbReference type="SUPFAM" id="SSF52540">
    <property type="entry name" value="P-loop containing nucleoside triphosphate hydrolases"/>
    <property type="match status" value="1"/>
</dbReference>
<feature type="transmembrane region" description="Helical" evidence="7">
    <location>
        <begin position="32"/>
        <end position="52"/>
    </location>
</feature>
<keyword evidence="3 7" id="KW-0812">Transmembrane</keyword>
<evidence type="ECO:0000256" key="5">
    <source>
        <dbReference type="ARBA" id="ARBA00023136"/>
    </source>
</evidence>
<organism evidence="9 10">
    <name type="scientific">Burkholderia cenocepacia</name>
    <dbReference type="NCBI Taxonomy" id="95486"/>
    <lineage>
        <taxon>Bacteria</taxon>
        <taxon>Pseudomonadati</taxon>
        <taxon>Pseudomonadota</taxon>
        <taxon>Betaproteobacteria</taxon>
        <taxon>Burkholderiales</taxon>
        <taxon>Burkholderiaceae</taxon>
        <taxon>Burkholderia</taxon>
        <taxon>Burkholderia cepacia complex</taxon>
    </lineage>
</organism>
<dbReference type="Pfam" id="PF10412">
    <property type="entry name" value="TrwB_AAD_bind"/>
    <property type="match status" value="1"/>
</dbReference>
<feature type="region of interest" description="Disordered" evidence="6">
    <location>
        <begin position="641"/>
        <end position="681"/>
    </location>
</feature>
<dbReference type="PANTHER" id="PTHR37937:SF1">
    <property type="entry name" value="CONJUGATIVE TRANSFER: DNA TRANSPORT"/>
    <property type="match status" value="1"/>
</dbReference>
<feature type="transmembrane region" description="Helical" evidence="7">
    <location>
        <begin position="72"/>
        <end position="93"/>
    </location>
</feature>
<feature type="domain" description="Type IV secretion system coupling protein TraD DNA-binding" evidence="8">
    <location>
        <begin position="186"/>
        <end position="573"/>
    </location>
</feature>
<keyword evidence="5 7" id="KW-0472">Membrane</keyword>
<dbReference type="PANTHER" id="PTHR37937">
    <property type="entry name" value="CONJUGATIVE TRANSFER: DNA TRANSPORT"/>
    <property type="match status" value="1"/>
</dbReference>
<dbReference type="InterPro" id="IPR051539">
    <property type="entry name" value="T4SS-coupling_protein"/>
</dbReference>
<dbReference type="GO" id="GO:0005886">
    <property type="term" value="C:plasma membrane"/>
    <property type="evidence" value="ECO:0007669"/>
    <property type="project" value="UniProtKB-SubCell"/>
</dbReference>
<evidence type="ECO:0000313" key="9">
    <source>
        <dbReference type="EMBL" id="MCW3712140.1"/>
    </source>
</evidence>
<evidence type="ECO:0000256" key="1">
    <source>
        <dbReference type="ARBA" id="ARBA00004651"/>
    </source>
</evidence>
<evidence type="ECO:0000256" key="6">
    <source>
        <dbReference type="SAM" id="MobiDB-lite"/>
    </source>
</evidence>
<comment type="caution">
    <text evidence="9">The sequence shown here is derived from an EMBL/GenBank/DDBJ whole genome shotgun (WGS) entry which is preliminary data.</text>
</comment>
<protein>
    <submittedName>
        <fullName evidence="9">Type IV secretion system DNA-binding domain-containing protein</fullName>
    </submittedName>
</protein>
<sequence>MFNQTNREVKWVWRYSKTPQIGNVWVIYKEDVLLLSIFSFVLAFIAATTILWELNFSFFPVPPAPDFVSPSVAIYHVASWLKLIVNALPFHFYKQDAGHYYYMVKWLMEHNMLYILTARIYIALIAGCAGVWMAIKYKSKHPVPFEKTAHKRGMRVLEAQEAAYELNQTFARDLKRMGSLTTLAENVPFPTVRLLNHTFMVGASGTGKSLTMRPFIKAAVEAADAGVRTIILDPKYEWTEAFYDPNNPKHAILDPTDSRSVVPDYAADLRTIALKRKFANSYIPPGKGDEALWSNGATLQFVGYQIYAEAKFPDYTVTDISDLITYCNLEQSAFIFKNYFPDALDTIGQIDEQTGEVEANVTSYGMRMNLKGFVNGLTDLSRYWYNPQQRKISLYKFMTDPDYPIKVLFIKPNDAERLMSSGVIRSCLNYMISMMDQPAITNSDTLQGCFFLDEFQAPGALLTEDGDPTIDKLFDRGRSKGWAGWLAMQAQEQAAIVYDEATVKKWLGVTSNYILCGTSVGETSSGVSELIGKAYFDKVHSSYGYDPQTGKRKMGDESVQQHDEAVLLASEIASYLGPTGTHLRYLYMAARMKNVYILETPLVPLKPVQPAWVPQPEKQRSPMAQSRVMNALLAEMKGEMPSVHEPAVEDPPGVSAEDYEPDALSGEGDYPEEDFSQSQSESIDIEKEQAFKLYVEVRDTFVADEIELLDKAFARRSPIPISLKRRLQTMARWKPRYQQLYEYVNKL</sequence>
<evidence type="ECO:0000259" key="8">
    <source>
        <dbReference type="Pfam" id="PF10412"/>
    </source>
</evidence>
<dbReference type="EMBL" id="JYMX02000008">
    <property type="protein sequence ID" value="MCW3712140.1"/>
    <property type="molecule type" value="Genomic_DNA"/>
</dbReference>
<dbReference type="InterPro" id="IPR027417">
    <property type="entry name" value="P-loop_NTPase"/>
</dbReference>
<reference evidence="9 10" key="1">
    <citation type="journal article" date="2017" name="Front. Microbiol.">
        <title>Genomics reveals a unique clone of Burkholderia cenocepacia harbouring an actively excising novel genomic island.</title>
        <authorList>
            <person name="Patil P."/>
            <person name="Mali S."/>
            <person name="Midha S."/>
            <person name="Gautam V."/>
            <person name="Dash L."/>
            <person name="Kumar S."/>
            <person name="Shastri J."/>
            <person name="Singhal L."/>
            <person name="Patil P.B."/>
        </authorList>
    </citation>
    <scope>NUCLEOTIDE SEQUENCE [LARGE SCALE GENOMIC DNA]</scope>
    <source>
        <strain evidence="9 10">BC-19</strain>
    </source>
</reference>
<reference evidence="9 10" key="2">
    <citation type="journal article" date="2017" name="Front. Microbiol.">
        <title>Genomics Reveals a Unique Clone of Burkholderia cenocepacia Harboring an Actively Excising Novel Genomic Island.</title>
        <authorList>
            <person name="Patil P.P."/>
            <person name="Mali S."/>
            <person name="Midha S."/>
            <person name="Gautam V."/>
            <person name="Dash L."/>
            <person name="Kumar S."/>
            <person name="Shastri J."/>
            <person name="Singhal L."/>
            <person name="Patil P.B."/>
        </authorList>
    </citation>
    <scope>NUCLEOTIDE SEQUENCE [LARGE SCALE GENOMIC DNA]</scope>
    <source>
        <strain evidence="9 10">BC-19</strain>
    </source>
</reference>
<keyword evidence="9" id="KW-0238">DNA-binding</keyword>
<evidence type="ECO:0000256" key="7">
    <source>
        <dbReference type="SAM" id="Phobius"/>
    </source>
</evidence>
<keyword evidence="2" id="KW-1003">Cell membrane</keyword>